<evidence type="ECO:0000259" key="1">
    <source>
        <dbReference type="Pfam" id="PF07883"/>
    </source>
</evidence>
<name>A0A1I4CIW1_9EURY</name>
<dbReference type="SUPFAM" id="SSF51182">
    <property type="entry name" value="RmlC-like cupins"/>
    <property type="match status" value="1"/>
</dbReference>
<dbReference type="Proteomes" id="UP000199607">
    <property type="component" value="Unassembled WGS sequence"/>
</dbReference>
<protein>
    <submittedName>
        <fullName evidence="2">Cupin domain-containing protein</fullName>
    </submittedName>
</protein>
<dbReference type="STRING" id="553466.SAMN04487950_1164"/>
<evidence type="ECO:0000313" key="3">
    <source>
        <dbReference type="Proteomes" id="UP000199607"/>
    </source>
</evidence>
<reference evidence="3" key="1">
    <citation type="submission" date="2016-10" db="EMBL/GenBank/DDBJ databases">
        <authorList>
            <person name="Varghese N."/>
            <person name="Submissions S."/>
        </authorList>
    </citation>
    <scope>NUCLEOTIDE SEQUENCE [LARGE SCALE GENOMIC DNA]</scope>
    <source>
        <strain evidence="3">CGMCC 1.7738</strain>
    </source>
</reference>
<dbReference type="PANTHER" id="PTHR36114:SF1">
    <property type="entry name" value="16.7 KDA PROTEIN IN WHIE LOCUS"/>
    <property type="match status" value="1"/>
</dbReference>
<dbReference type="InterPro" id="IPR014710">
    <property type="entry name" value="RmlC-like_jellyroll"/>
</dbReference>
<proteinExistence type="predicted"/>
<dbReference type="CDD" id="cd02226">
    <property type="entry name" value="cupin_YdbB-like"/>
    <property type="match status" value="1"/>
</dbReference>
<evidence type="ECO:0000313" key="2">
    <source>
        <dbReference type="EMBL" id="SFK80219.1"/>
    </source>
</evidence>
<dbReference type="InterPro" id="IPR011051">
    <property type="entry name" value="RmlC_Cupin_sf"/>
</dbReference>
<keyword evidence="3" id="KW-1185">Reference proteome</keyword>
<dbReference type="Pfam" id="PF07883">
    <property type="entry name" value="Cupin_2"/>
    <property type="match status" value="1"/>
</dbReference>
<dbReference type="Gene3D" id="2.60.120.10">
    <property type="entry name" value="Jelly Rolls"/>
    <property type="match status" value="1"/>
</dbReference>
<dbReference type="InterPro" id="IPR052044">
    <property type="entry name" value="PKS_Associated_Protein"/>
</dbReference>
<dbReference type="PANTHER" id="PTHR36114">
    <property type="entry name" value="16.7 KDA PROTEIN IN WHIE LOCUS"/>
    <property type="match status" value="1"/>
</dbReference>
<dbReference type="EMBL" id="FOTC01000001">
    <property type="protein sequence ID" value="SFK80219.1"/>
    <property type="molecule type" value="Genomic_DNA"/>
</dbReference>
<sequence length="126" mass="14330">MTDETPDIEAVNVAEGFDSFDETWSPRLAAELNGQELKFAKLEDEFVWHHHDDADELFFVVDGELRIELRDRDDVHLDAGEFVVVPRGVEHRPVALPTADVLLFEPAETRNTGNVESERTADVERL</sequence>
<feature type="domain" description="Cupin type-2" evidence="1">
    <location>
        <begin position="43"/>
        <end position="96"/>
    </location>
</feature>
<accession>A0A1I4CIW1</accession>
<dbReference type="RefSeq" id="WP_394327583.1">
    <property type="nucleotide sequence ID" value="NZ_FOTC01000001.1"/>
</dbReference>
<dbReference type="AlphaFoldDB" id="A0A1I4CIW1"/>
<dbReference type="InterPro" id="IPR013096">
    <property type="entry name" value="Cupin_2"/>
</dbReference>
<organism evidence="2 3">
    <name type="scientific">Halogranum rubrum</name>
    <dbReference type="NCBI Taxonomy" id="553466"/>
    <lineage>
        <taxon>Archaea</taxon>
        <taxon>Methanobacteriati</taxon>
        <taxon>Methanobacteriota</taxon>
        <taxon>Stenosarchaea group</taxon>
        <taxon>Halobacteria</taxon>
        <taxon>Halobacteriales</taxon>
        <taxon>Haloferacaceae</taxon>
    </lineage>
</organism>
<gene>
    <name evidence="2" type="ORF">SAMN04487950_1164</name>
</gene>